<evidence type="ECO:0000313" key="3">
    <source>
        <dbReference type="Proteomes" id="UP000448575"/>
    </source>
</evidence>
<keyword evidence="3" id="KW-1185">Reference proteome</keyword>
<name>A0A6N9HQJ0_9BURK</name>
<accession>A0A6N9HQJ0</accession>
<sequence>QWAASLVLAAPLGVLALRWAALEPARALAAVAGVAALASFAALLGGVTRGTRLFLALFLFTWYVAINSPNMAALDLVGFNGAATLASAAAWGLAGVLAWLAALAFSRRQGA</sequence>
<feature type="transmembrane region" description="Helical" evidence="1">
    <location>
        <begin position="85"/>
        <end position="105"/>
    </location>
</feature>
<dbReference type="Proteomes" id="UP000448575">
    <property type="component" value="Unassembled WGS sequence"/>
</dbReference>
<gene>
    <name evidence="2" type="ORF">GTP41_26840</name>
</gene>
<dbReference type="AlphaFoldDB" id="A0A6N9HQJ0"/>
<evidence type="ECO:0000313" key="2">
    <source>
        <dbReference type="EMBL" id="MYN05706.1"/>
    </source>
</evidence>
<feature type="transmembrane region" description="Helical" evidence="1">
    <location>
        <begin position="54"/>
        <end position="73"/>
    </location>
</feature>
<evidence type="ECO:0000256" key="1">
    <source>
        <dbReference type="SAM" id="Phobius"/>
    </source>
</evidence>
<feature type="non-terminal residue" evidence="2">
    <location>
        <position position="1"/>
    </location>
</feature>
<reference evidence="2 3" key="1">
    <citation type="submission" date="2019-12" db="EMBL/GenBank/DDBJ databases">
        <title>Novel species isolated from a subtropical stream in China.</title>
        <authorList>
            <person name="Lu H."/>
        </authorList>
    </citation>
    <scope>NUCLEOTIDE SEQUENCE [LARGE SCALE GENOMIC DNA]</scope>
    <source>
        <strain evidence="2 3">DS3</strain>
    </source>
</reference>
<keyword evidence="1" id="KW-0812">Transmembrane</keyword>
<proteinExistence type="predicted"/>
<feature type="transmembrane region" description="Helical" evidence="1">
    <location>
        <begin position="30"/>
        <end position="47"/>
    </location>
</feature>
<dbReference type="EMBL" id="WWCJ01000056">
    <property type="protein sequence ID" value="MYN05706.1"/>
    <property type="molecule type" value="Genomic_DNA"/>
</dbReference>
<organism evidence="2 3">
    <name type="scientific">Pseudoduganella guangdongensis</name>
    <dbReference type="NCBI Taxonomy" id="2692179"/>
    <lineage>
        <taxon>Bacteria</taxon>
        <taxon>Pseudomonadati</taxon>
        <taxon>Pseudomonadota</taxon>
        <taxon>Betaproteobacteria</taxon>
        <taxon>Burkholderiales</taxon>
        <taxon>Oxalobacteraceae</taxon>
        <taxon>Telluria group</taxon>
        <taxon>Pseudoduganella</taxon>
    </lineage>
</organism>
<keyword evidence="1" id="KW-0472">Membrane</keyword>
<comment type="caution">
    <text evidence="2">The sequence shown here is derived from an EMBL/GenBank/DDBJ whole genome shotgun (WGS) entry which is preliminary data.</text>
</comment>
<protein>
    <submittedName>
        <fullName evidence="2">Uncharacterized protein</fullName>
    </submittedName>
</protein>
<keyword evidence="1" id="KW-1133">Transmembrane helix</keyword>